<dbReference type="Proteomes" id="UP000583279">
    <property type="component" value="Unassembled WGS sequence"/>
</dbReference>
<dbReference type="AlphaFoldDB" id="A0A7Y1LF57"/>
<evidence type="ECO:0000256" key="1">
    <source>
        <dbReference type="SAM" id="SignalP"/>
    </source>
</evidence>
<keyword evidence="1" id="KW-0732">Signal</keyword>
<organism evidence="2 3">
    <name type="scientific">Pseudomonas lactis</name>
    <dbReference type="NCBI Taxonomy" id="1615674"/>
    <lineage>
        <taxon>Bacteria</taxon>
        <taxon>Pseudomonadati</taxon>
        <taxon>Pseudomonadota</taxon>
        <taxon>Gammaproteobacteria</taxon>
        <taxon>Pseudomonadales</taxon>
        <taxon>Pseudomonadaceae</taxon>
        <taxon>Pseudomonas</taxon>
    </lineage>
</organism>
<reference evidence="2 3" key="1">
    <citation type="journal article" date="2020" name="Front. Microbiol.">
        <title>Genetic Organization of the aprX-lipA2 Operon Affects the Proteolytic Potential of Pseudomonas Species in Milk.</title>
        <authorList>
            <person name="Maier C."/>
            <person name="Huptas C."/>
            <person name="von Neubeck M."/>
            <person name="Scherer S."/>
            <person name="Wenning M."/>
            <person name="Lucking G."/>
        </authorList>
    </citation>
    <scope>NUCLEOTIDE SEQUENCE [LARGE SCALE GENOMIC DNA]</scope>
    <source>
        <strain evidence="2 3">WS 4997</strain>
    </source>
</reference>
<dbReference type="Pfam" id="PF06551">
    <property type="entry name" value="DUF1120"/>
    <property type="match status" value="1"/>
</dbReference>
<proteinExistence type="predicted"/>
<name>A0A7Y1LF57_9PSED</name>
<evidence type="ECO:0000313" key="3">
    <source>
        <dbReference type="Proteomes" id="UP000583279"/>
    </source>
</evidence>
<sequence length="214" mass="22256">MDASHMKTCMPLLSSALLLVMSTSVFAASSVDLTVKGLITPSACAPGLSSGGIIDHGKVAAKDLKQDNWTLLGNHTLQLSIVCDAPTLLALKGTDNKGDAPDPMNRYGLGLVSGKKLGGYTLVLGNPVADGAAITLIESSDNGLTWRESFPGDVWPITYHASFGDRSSGSWAPSPVQQVTADLMVQTLIAPTAGMDLSTEVPINGSATLEVKYL</sequence>
<feature type="chain" id="PRO_5031402562" evidence="1">
    <location>
        <begin position="28"/>
        <end position="214"/>
    </location>
</feature>
<gene>
    <name evidence="2" type="ORF">HBO18_12270</name>
</gene>
<comment type="caution">
    <text evidence="2">The sequence shown here is derived from an EMBL/GenBank/DDBJ whole genome shotgun (WGS) entry which is preliminary data.</text>
</comment>
<dbReference type="InterPro" id="IPR010546">
    <property type="entry name" value="DUF1120"/>
</dbReference>
<accession>A0A7Y1LF57</accession>
<feature type="signal peptide" evidence="1">
    <location>
        <begin position="1"/>
        <end position="27"/>
    </location>
</feature>
<evidence type="ECO:0000313" key="2">
    <source>
        <dbReference type="EMBL" id="NNA44907.1"/>
    </source>
</evidence>
<dbReference type="EMBL" id="JAAQYK010000004">
    <property type="protein sequence ID" value="NNA44907.1"/>
    <property type="molecule type" value="Genomic_DNA"/>
</dbReference>
<protein>
    <submittedName>
        <fullName evidence="2">DUF1120 domain-containing protein</fullName>
    </submittedName>
</protein>